<reference evidence="3" key="1">
    <citation type="submission" date="2016-06" db="EMBL/GenBank/DDBJ databases">
        <title>Parallel loss of symbiosis genes in relatives of nitrogen-fixing non-legume Parasponia.</title>
        <authorList>
            <person name="Van Velzen R."/>
            <person name="Holmer R."/>
            <person name="Bu F."/>
            <person name="Rutten L."/>
            <person name="Van Zeijl A."/>
            <person name="Liu W."/>
            <person name="Santuari L."/>
            <person name="Cao Q."/>
            <person name="Sharma T."/>
            <person name="Shen D."/>
            <person name="Roswanjaya Y."/>
            <person name="Wardhani T."/>
            <person name="Kalhor M.S."/>
            <person name="Jansen J."/>
            <person name="Van den Hoogen J."/>
            <person name="Gungor B."/>
            <person name="Hartog M."/>
            <person name="Hontelez J."/>
            <person name="Verver J."/>
            <person name="Yang W.-C."/>
            <person name="Schijlen E."/>
            <person name="Repin R."/>
            <person name="Schilthuizen M."/>
            <person name="Schranz E."/>
            <person name="Heidstra R."/>
            <person name="Miyata K."/>
            <person name="Fedorova E."/>
            <person name="Kohlen W."/>
            <person name="Bisseling T."/>
            <person name="Smit S."/>
            <person name="Geurts R."/>
        </authorList>
    </citation>
    <scope>NUCLEOTIDE SEQUENCE [LARGE SCALE GENOMIC DNA]</scope>
    <source>
        <strain evidence="3">cv. WU1-14</strain>
    </source>
</reference>
<evidence type="ECO:0000313" key="2">
    <source>
        <dbReference type="EMBL" id="PON36647.1"/>
    </source>
</evidence>
<proteinExistence type="predicted"/>
<keyword evidence="3" id="KW-1185">Reference proteome</keyword>
<dbReference type="AlphaFoldDB" id="A0A2P5AJG0"/>
<accession>A0A2P5AJG0</accession>
<dbReference type="Proteomes" id="UP000237105">
    <property type="component" value="Unassembled WGS sequence"/>
</dbReference>
<organism evidence="2 3">
    <name type="scientific">Parasponia andersonii</name>
    <name type="common">Sponia andersonii</name>
    <dbReference type="NCBI Taxonomy" id="3476"/>
    <lineage>
        <taxon>Eukaryota</taxon>
        <taxon>Viridiplantae</taxon>
        <taxon>Streptophyta</taxon>
        <taxon>Embryophyta</taxon>
        <taxon>Tracheophyta</taxon>
        <taxon>Spermatophyta</taxon>
        <taxon>Magnoliopsida</taxon>
        <taxon>eudicotyledons</taxon>
        <taxon>Gunneridae</taxon>
        <taxon>Pentapetalae</taxon>
        <taxon>rosids</taxon>
        <taxon>fabids</taxon>
        <taxon>Rosales</taxon>
        <taxon>Cannabaceae</taxon>
        <taxon>Parasponia</taxon>
    </lineage>
</organism>
<dbReference type="EMBL" id="JXTB01000560">
    <property type="protein sequence ID" value="PON36647.1"/>
    <property type="molecule type" value="Genomic_DNA"/>
</dbReference>
<sequence length="89" mass="9560">MPLWMSVSSVSKPSQQLSRSSTCSPNVPKLDSSWSTLASKLVTTSLDLLWIAPFFPSSCLHSEALTSMGSGVKATSMRIESTDYFAATP</sequence>
<gene>
    <name evidence="2" type="ORF">PanWU01x14_326530</name>
</gene>
<comment type="caution">
    <text evidence="2">The sequence shown here is derived from an EMBL/GenBank/DDBJ whole genome shotgun (WGS) entry which is preliminary data.</text>
</comment>
<evidence type="ECO:0000256" key="1">
    <source>
        <dbReference type="SAM" id="MobiDB-lite"/>
    </source>
</evidence>
<evidence type="ECO:0000313" key="3">
    <source>
        <dbReference type="Proteomes" id="UP000237105"/>
    </source>
</evidence>
<protein>
    <submittedName>
        <fullName evidence="2">Uncharacterized protein</fullName>
    </submittedName>
</protein>
<name>A0A2P5AJG0_PARAD</name>
<feature type="region of interest" description="Disordered" evidence="1">
    <location>
        <begin position="1"/>
        <end position="24"/>
    </location>
</feature>